<dbReference type="PANTHER" id="PTHR30146:SF109">
    <property type="entry name" value="HTH-TYPE TRANSCRIPTIONAL REGULATOR GALS"/>
    <property type="match status" value="1"/>
</dbReference>
<dbReference type="InterPro" id="IPR001761">
    <property type="entry name" value="Peripla_BP/Lac1_sug-bd_dom"/>
</dbReference>
<dbReference type="GO" id="GO:0003677">
    <property type="term" value="F:DNA binding"/>
    <property type="evidence" value="ECO:0007669"/>
    <property type="project" value="UniProtKB-KW"/>
</dbReference>
<dbReference type="PANTHER" id="PTHR30146">
    <property type="entry name" value="LACI-RELATED TRANSCRIPTIONAL REPRESSOR"/>
    <property type="match status" value="1"/>
</dbReference>
<feature type="domain" description="HTH lacI-type" evidence="5">
    <location>
        <begin position="2"/>
        <end position="56"/>
    </location>
</feature>
<sequence length="419" mass="43225">MVTLDDVAARAGVSRMTASNAIRGKSVVKASTARRVLEAAAELGYKPNLAARQLSSGRTHIIGMSVADLDLPFPAALAASLSDEAFRRGYQLITQQTRMSSDYEQAMLNSASTRICDGTIVCWPSSDVGGTDALVGFAATHPVVVLDGHGLEGRVDTVFTPNREGARAAVSHLIAQGARRILVLGAPYRSPQELERLALLLKGDGSLVESDAHAGAEAGEDVRAQAEARPGNGVLRLLGAWEAIRDARAAGVDVAYGPGNVCPAGWDFHGGYEAMSRILAASGRSPDTPDTKAAGSGSAGSSGSPDPSFDAVFALADAMAIGALKALLAAGVRVPEKVMVIGFDGVDGGGYTDPGLSSVAIDTKEIARVGLDLLIARIEAGLSTGERTHASPRSATTPAGAPRTHVLSFRLAHRGSAER</sequence>
<dbReference type="SMART" id="SM00354">
    <property type="entry name" value="HTH_LACI"/>
    <property type="match status" value="1"/>
</dbReference>
<keyword evidence="2 6" id="KW-0238">DNA-binding</keyword>
<dbReference type="PROSITE" id="PS00356">
    <property type="entry name" value="HTH_LACI_1"/>
    <property type="match status" value="1"/>
</dbReference>
<comment type="caution">
    <text evidence="6">The sequence shown here is derived from an EMBL/GenBank/DDBJ whole genome shotgun (WGS) entry which is preliminary data.</text>
</comment>
<evidence type="ECO:0000256" key="2">
    <source>
        <dbReference type="ARBA" id="ARBA00023125"/>
    </source>
</evidence>
<feature type="region of interest" description="Disordered" evidence="4">
    <location>
        <begin position="283"/>
        <end position="305"/>
    </location>
</feature>
<dbReference type="Pfam" id="PF00532">
    <property type="entry name" value="Peripla_BP_1"/>
    <property type="match status" value="1"/>
</dbReference>
<dbReference type="Gene3D" id="1.10.260.40">
    <property type="entry name" value="lambda repressor-like DNA-binding domains"/>
    <property type="match status" value="1"/>
</dbReference>
<feature type="compositionally biased region" description="Low complexity" evidence="4">
    <location>
        <begin position="293"/>
        <end position="304"/>
    </location>
</feature>
<dbReference type="EMBL" id="JAFEJS010000004">
    <property type="protein sequence ID" value="MBT1172772.1"/>
    <property type="molecule type" value="Genomic_DNA"/>
</dbReference>
<dbReference type="Proteomes" id="UP000773064">
    <property type="component" value="Unassembled WGS sequence"/>
</dbReference>
<dbReference type="CDD" id="cd06267">
    <property type="entry name" value="PBP1_LacI_sugar_binding-like"/>
    <property type="match status" value="1"/>
</dbReference>
<evidence type="ECO:0000256" key="1">
    <source>
        <dbReference type="ARBA" id="ARBA00023015"/>
    </source>
</evidence>
<keyword evidence="3" id="KW-0804">Transcription</keyword>
<dbReference type="InterPro" id="IPR028082">
    <property type="entry name" value="Peripla_BP_I"/>
</dbReference>
<organism evidence="6 7">
    <name type="scientific">Bifidobacterium santillanense</name>
    <dbReference type="NCBI Taxonomy" id="2809028"/>
    <lineage>
        <taxon>Bacteria</taxon>
        <taxon>Bacillati</taxon>
        <taxon>Actinomycetota</taxon>
        <taxon>Actinomycetes</taxon>
        <taxon>Bifidobacteriales</taxon>
        <taxon>Bifidobacteriaceae</taxon>
        <taxon>Bifidobacterium</taxon>
    </lineage>
</organism>
<reference evidence="6 7" key="1">
    <citation type="journal article" date="2021" name="Environ. Microbiol.">
        <title>Genetic insights into the dark matter of the mammalian gut microbiota through targeted genome reconstruction.</title>
        <authorList>
            <person name="Lugli G.A."/>
            <person name="Alessandri G."/>
            <person name="Milani C."/>
            <person name="Viappiani A."/>
            <person name="Fontana F."/>
            <person name="Tarracchini C."/>
            <person name="Mancabelli L."/>
            <person name="Argentini C."/>
            <person name="Ruiz L."/>
            <person name="Margolles A."/>
            <person name="van Sinderen D."/>
            <person name="Turroni F."/>
            <person name="Ventura M."/>
        </authorList>
    </citation>
    <scope>NUCLEOTIDE SEQUENCE [LARGE SCALE GENOMIC DNA]</scope>
    <source>
        <strain evidence="6 7">MA2</strain>
    </source>
</reference>
<dbReference type="RefSeq" id="WP_214358046.1">
    <property type="nucleotide sequence ID" value="NZ_JAFEJS010000004.1"/>
</dbReference>
<dbReference type="PROSITE" id="PS50932">
    <property type="entry name" value="HTH_LACI_2"/>
    <property type="match status" value="1"/>
</dbReference>
<proteinExistence type="predicted"/>
<protein>
    <submittedName>
        <fullName evidence="6">LacI family DNA-binding transcriptional regulator</fullName>
    </submittedName>
</protein>
<dbReference type="InterPro" id="IPR010982">
    <property type="entry name" value="Lambda_DNA-bd_dom_sf"/>
</dbReference>
<dbReference type="InterPro" id="IPR046335">
    <property type="entry name" value="LacI/GalR-like_sensor"/>
</dbReference>
<dbReference type="Pfam" id="PF00356">
    <property type="entry name" value="LacI"/>
    <property type="match status" value="1"/>
</dbReference>
<evidence type="ECO:0000259" key="5">
    <source>
        <dbReference type="PROSITE" id="PS50932"/>
    </source>
</evidence>
<evidence type="ECO:0000313" key="6">
    <source>
        <dbReference type="EMBL" id="MBT1172772.1"/>
    </source>
</evidence>
<evidence type="ECO:0000256" key="3">
    <source>
        <dbReference type="ARBA" id="ARBA00023163"/>
    </source>
</evidence>
<dbReference type="Gene3D" id="3.40.50.2300">
    <property type="match status" value="2"/>
</dbReference>
<dbReference type="CDD" id="cd01392">
    <property type="entry name" value="HTH_LacI"/>
    <property type="match status" value="1"/>
</dbReference>
<name>A0ABS5UPG9_9BIFI</name>
<accession>A0ABS5UPG9</accession>
<dbReference type="Pfam" id="PF13377">
    <property type="entry name" value="Peripla_BP_3"/>
    <property type="match status" value="1"/>
</dbReference>
<keyword evidence="7" id="KW-1185">Reference proteome</keyword>
<evidence type="ECO:0000313" key="7">
    <source>
        <dbReference type="Proteomes" id="UP000773064"/>
    </source>
</evidence>
<evidence type="ECO:0000256" key="4">
    <source>
        <dbReference type="SAM" id="MobiDB-lite"/>
    </source>
</evidence>
<dbReference type="SUPFAM" id="SSF53822">
    <property type="entry name" value="Periplasmic binding protein-like I"/>
    <property type="match status" value="1"/>
</dbReference>
<dbReference type="SUPFAM" id="SSF47413">
    <property type="entry name" value="lambda repressor-like DNA-binding domains"/>
    <property type="match status" value="1"/>
</dbReference>
<gene>
    <name evidence="6" type="ORF">JS528_05270</name>
</gene>
<dbReference type="InterPro" id="IPR000843">
    <property type="entry name" value="HTH_LacI"/>
</dbReference>
<keyword evidence="1" id="KW-0805">Transcription regulation</keyword>